<evidence type="ECO:0000256" key="6">
    <source>
        <dbReference type="ARBA" id="ARBA00034021"/>
    </source>
</evidence>
<evidence type="ECO:0000313" key="13">
    <source>
        <dbReference type="EMBL" id="OQB75175.1"/>
    </source>
</evidence>
<dbReference type="NCBIfam" id="NF001368">
    <property type="entry name" value="PRK00277.1"/>
    <property type="match status" value="1"/>
</dbReference>
<evidence type="ECO:0000256" key="5">
    <source>
        <dbReference type="ARBA" id="ARBA00022825"/>
    </source>
</evidence>
<evidence type="ECO:0000256" key="3">
    <source>
        <dbReference type="ARBA" id="ARBA00022670"/>
    </source>
</evidence>
<keyword evidence="5 7" id="KW-0720">Serine protease</keyword>
<dbReference type="Pfam" id="PF00574">
    <property type="entry name" value="CLP_protease"/>
    <property type="match status" value="1"/>
</dbReference>
<dbReference type="GO" id="GO:0004176">
    <property type="term" value="F:ATP-dependent peptidase activity"/>
    <property type="evidence" value="ECO:0007669"/>
    <property type="project" value="InterPro"/>
</dbReference>
<dbReference type="GO" id="GO:0051117">
    <property type="term" value="F:ATPase binding"/>
    <property type="evidence" value="ECO:0007669"/>
    <property type="project" value="TreeGrafter"/>
</dbReference>
<dbReference type="PROSITE" id="PS00381">
    <property type="entry name" value="CLP_PROTEASE_SER"/>
    <property type="match status" value="1"/>
</dbReference>
<comment type="subunit">
    <text evidence="7">Fourteen ClpP subunits assemble into 2 heptameric rings which stack back to back to give a disk-like structure with a central cavity, resembling the structure of eukaryotic proteasomes.</text>
</comment>
<accession>A0A1V6CE46</accession>
<evidence type="ECO:0000256" key="7">
    <source>
        <dbReference type="HAMAP-Rule" id="MF_00444"/>
    </source>
</evidence>
<name>A0A1V6CE46_UNCT6</name>
<keyword evidence="3 7" id="KW-0645">Protease</keyword>
<evidence type="ECO:0000256" key="9">
    <source>
        <dbReference type="PROSITE-ProRule" id="PRU10086"/>
    </source>
</evidence>
<dbReference type="FunFam" id="3.90.226.10:FF:000001">
    <property type="entry name" value="ATP-dependent Clp protease proteolytic subunit"/>
    <property type="match status" value="1"/>
</dbReference>
<dbReference type="PANTHER" id="PTHR10381:SF70">
    <property type="entry name" value="ATP-DEPENDENT CLP PROTEASE PROTEOLYTIC SUBUNIT"/>
    <property type="match status" value="1"/>
</dbReference>
<feature type="active site" description="Nucleophile" evidence="7">
    <location>
        <position position="108"/>
    </location>
</feature>
<dbReference type="GO" id="GO:0009368">
    <property type="term" value="C:endopeptidase Clp complex"/>
    <property type="evidence" value="ECO:0007669"/>
    <property type="project" value="TreeGrafter"/>
</dbReference>
<evidence type="ECO:0000256" key="10">
    <source>
        <dbReference type="RuleBase" id="RU000549"/>
    </source>
</evidence>
<dbReference type="Proteomes" id="UP000485562">
    <property type="component" value="Unassembled WGS sequence"/>
</dbReference>
<comment type="catalytic activity">
    <reaction evidence="6 7 9">
        <text>Hydrolysis of proteins to small peptides in the presence of ATP and magnesium. alpha-casein is the usual test substrate. In the absence of ATP, only oligopeptides shorter than five residues are hydrolyzed (such as succinyl-Leu-Tyr-|-NHMec, and Leu-Tyr-Leu-|-Tyr-Trp, in which cleavage of the -Tyr-|-Leu- and -Tyr-|-Trp bonds also occurs).</text>
        <dbReference type="EC" id="3.4.21.92"/>
    </reaction>
</comment>
<dbReference type="GO" id="GO:0004252">
    <property type="term" value="F:serine-type endopeptidase activity"/>
    <property type="evidence" value="ECO:0007669"/>
    <property type="project" value="UniProtKB-UniRule"/>
</dbReference>
<comment type="similarity">
    <text evidence="1 7 12">Belongs to the peptidase S14 family.</text>
</comment>
<dbReference type="EC" id="3.4.21.92" evidence="7 10"/>
<dbReference type="NCBIfam" id="NF009205">
    <property type="entry name" value="PRK12553.1"/>
    <property type="match status" value="1"/>
</dbReference>
<dbReference type="CDD" id="cd07017">
    <property type="entry name" value="S14_ClpP_2"/>
    <property type="match status" value="1"/>
</dbReference>
<dbReference type="PROSITE" id="PS00382">
    <property type="entry name" value="CLP_PROTEASE_HIS"/>
    <property type="match status" value="1"/>
</dbReference>
<dbReference type="GO" id="GO:0006515">
    <property type="term" value="P:protein quality control for misfolded or incompletely synthesized proteins"/>
    <property type="evidence" value="ECO:0007669"/>
    <property type="project" value="TreeGrafter"/>
</dbReference>
<feature type="active site" evidence="7 9">
    <location>
        <position position="133"/>
    </location>
</feature>
<dbReference type="SUPFAM" id="SSF52096">
    <property type="entry name" value="ClpP/crotonase"/>
    <property type="match status" value="1"/>
</dbReference>
<evidence type="ECO:0000256" key="1">
    <source>
        <dbReference type="ARBA" id="ARBA00007039"/>
    </source>
</evidence>
<evidence type="ECO:0000256" key="2">
    <source>
        <dbReference type="ARBA" id="ARBA00022490"/>
    </source>
</evidence>
<dbReference type="AlphaFoldDB" id="A0A1V6CE46"/>
<evidence type="ECO:0000256" key="12">
    <source>
        <dbReference type="RuleBase" id="RU003567"/>
    </source>
</evidence>
<gene>
    <name evidence="7 13" type="primary">clpP</name>
    <name evidence="13" type="ORF">BWX89_00118</name>
</gene>
<dbReference type="InterPro" id="IPR023562">
    <property type="entry name" value="ClpP/TepA"/>
</dbReference>
<dbReference type="InterPro" id="IPR033135">
    <property type="entry name" value="ClpP_His_AS"/>
</dbReference>
<dbReference type="PRINTS" id="PR00127">
    <property type="entry name" value="CLPPROTEASEP"/>
</dbReference>
<dbReference type="GO" id="GO:0005737">
    <property type="term" value="C:cytoplasm"/>
    <property type="evidence" value="ECO:0007669"/>
    <property type="project" value="UniProtKB-SubCell"/>
</dbReference>
<keyword evidence="2 7" id="KW-0963">Cytoplasm</keyword>
<dbReference type="Gene3D" id="3.90.226.10">
    <property type="entry name" value="2-enoyl-CoA Hydratase, Chain A, domain 1"/>
    <property type="match status" value="1"/>
</dbReference>
<dbReference type="InterPro" id="IPR018215">
    <property type="entry name" value="ClpP_Ser_AS"/>
</dbReference>
<organism evidence="13">
    <name type="scientific">candidate division TA06 bacterium ADurb.Bin131</name>
    <dbReference type="NCBI Taxonomy" id="1852827"/>
    <lineage>
        <taxon>Bacteria</taxon>
        <taxon>Bacteria division TA06</taxon>
    </lineage>
</organism>
<evidence type="ECO:0000256" key="8">
    <source>
        <dbReference type="PROSITE-ProRule" id="PRU10085"/>
    </source>
</evidence>
<evidence type="ECO:0000256" key="4">
    <source>
        <dbReference type="ARBA" id="ARBA00022801"/>
    </source>
</evidence>
<reference evidence="13" key="1">
    <citation type="submission" date="2017-02" db="EMBL/GenBank/DDBJ databases">
        <title>Delving into the versatile metabolic prowess of the omnipresent phylum Bacteroidetes.</title>
        <authorList>
            <person name="Nobu M.K."/>
            <person name="Mei R."/>
            <person name="Narihiro T."/>
            <person name="Kuroda K."/>
            <person name="Liu W.-T."/>
        </authorList>
    </citation>
    <scope>NUCLEOTIDE SEQUENCE</scope>
    <source>
        <strain evidence="13">ADurb.Bin131</strain>
    </source>
</reference>
<dbReference type="InterPro" id="IPR001907">
    <property type="entry name" value="ClpP"/>
</dbReference>
<feature type="active site" evidence="8">
    <location>
        <position position="108"/>
    </location>
</feature>
<comment type="caution">
    <text evidence="13">The sequence shown here is derived from an EMBL/GenBank/DDBJ whole genome shotgun (WGS) entry which is preliminary data.</text>
</comment>
<dbReference type="EMBL" id="MWDQ01000022">
    <property type="protein sequence ID" value="OQB75175.1"/>
    <property type="molecule type" value="Genomic_DNA"/>
</dbReference>
<comment type="subcellular location">
    <subcellularLocation>
        <location evidence="7">Cytoplasm</location>
    </subcellularLocation>
</comment>
<comment type="function">
    <text evidence="7 11">Cleaves peptides in various proteins in a process that requires ATP hydrolysis. Has a chymotrypsin-like activity. Plays a major role in the degradation of misfolded proteins.</text>
</comment>
<dbReference type="PANTHER" id="PTHR10381">
    <property type="entry name" value="ATP-DEPENDENT CLP PROTEASE PROTEOLYTIC SUBUNIT"/>
    <property type="match status" value="1"/>
</dbReference>
<sequence>MKTEKKLSNFNQLVPYVIEVTERGERAYDIYSRLLEDRIIFIGFPINDAVANTVIAQILFLQNKDSNKDISVFLNTPGGSITAGLAIYDTMQFVRCDVATYCIGQAASMGAVLLAGGKKDKRFLLPHSRVLIHQPFGEIGGTTTDVSIHTKEMIRLRRIINEILSHHTGQSLKKIEKDTERDYFMNADEAVKYGLADKIIYPDGNNKDEK</sequence>
<protein>
    <recommendedName>
        <fullName evidence="7 12">ATP-dependent Clp protease proteolytic subunit</fullName>
        <ecNumber evidence="7 10">3.4.21.92</ecNumber>
    </recommendedName>
    <alternativeName>
        <fullName evidence="7">Endopeptidase Clp</fullName>
    </alternativeName>
</protein>
<evidence type="ECO:0000256" key="11">
    <source>
        <dbReference type="RuleBase" id="RU000550"/>
    </source>
</evidence>
<proteinExistence type="inferred from homology"/>
<dbReference type="InterPro" id="IPR029045">
    <property type="entry name" value="ClpP/crotonase-like_dom_sf"/>
</dbReference>
<keyword evidence="4 7" id="KW-0378">Hydrolase</keyword>
<dbReference type="HAMAP" id="MF_00444">
    <property type="entry name" value="ClpP"/>
    <property type="match status" value="1"/>
</dbReference>